<keyword evidence="2" id="KW-0472">Membrane</keyword>
<protein>
    <submittedName>
        <fullName evidence="4">LytTR family transcriptional regulator</fullName>
    </submittedName>
</protein>
<comment type="caution">
    <text evidence="4">The sequence shown here is derived from an EMBL/GenBank/DDBJ whole genome shotgun (WGS) entry which is preliminary data.</text>
</comment>
<dbReference type="SMART" id="SM00850">
    <property type="entry name" value="LytTR"/>
    <property type="match status" value="1"/>
</dbReference>
<dbReference type="RefSeq" id="WP_306735726.1">
    <property type="nucleotide sequence ID" value="NZ_JANHAX010000003.1"/>
</dbReference>
<evidence type="ECO:0000256" key="1">
    <source>
        <dbReference type="SAM" id="MobiDB-lite"/>
    </source>
</evidence>
<feature type="transmembrane region" description="Helical" evidence="2">
    <location>
        <begin position="34"/>
        <end position="52"/>
    </location>
</feature>
<feature type="transmembrane region" description="Helical" evidence="2">
    <location>
        <begin position="100"/>
        <end position="121"/>
    </location>
</feature>
<reference evidence="4" key="2">
    <citation type="submission" date="2023-02" db="EMBL/GenBank/DDBJ databases">
        <title>'Rhodoalgimonas zhirmunskyi' gen. nov., isolated from a red alga.</title>
        <authorList>
            <person name="Nedashkovskaya O.I."/>
            <person name="Otstavnykh N.Y."/>
            <person name="Bystritskaya E.P."/>
            <person name="Balabanova L.A."/>
            <person name="Isaeva M.P."/>
        </authorList>
    </citation>
    <scope>NUCLEOTIDE SEQUENCE</scope>
    <source>
        <strain evidence="4">KCTC 52189</strain>
    </source>
</reference>
<accession>A0AAE3WCI8</accession>
<dbReference type="Gene3D" id="2.40.50.1020">
    <property type="entry name" value="LytTr DNA-binding domain"/>
    <property type="match status" value="1"/>
</dbReference>
<organism evidence="4 5">
    <name type="scientific">Marimonas arenosa</name>
    <dbReference type="NCBI Taxonomy" id="1795305"/>
    <lineage>
        <taxon>Bacteria</taxon>
        <taxon>Pseudomonadati</taxon>
        <taxon>Pseudomonadota</taxon>
        <taxon>Alphaproteobacteria</taxon>
        <taxon>Rhodobacterales</taxon>
        <taxon>Paracoccaceae</taxon>
        <taxon>Marimonas</taxon>
    </lineage>
</organism>
<dbReference type="EMBL" id="JANHAX010000003">
    <property type="protein sequence ID" value="MDQ2090446.1"/>
    <property type="molecule type" value="Genomic_DNA"/>
</dbReference>
<evidence type="ECO:0000256" key="2">
    <source>
        <dbReference type="SAM" id="Phobius"/>
    </source>
</evidence>
<dbReference type="AlphaFoldDB" id="A0AAE3WCI8"/>
<name>A0AAE3WCI8_9RHOB</name>
<evidence type="ECO:0000313" key="4">
    <source>
        <dbReference type="EMBL" id="MDQ2090446.1"/>
    </source>
</evidence>
<dbReference type="Proteomes" id="UP001226762">
    <property type="component" value="Unassembled WGS sequence"/>
</dbReference>
<proteinExistence type="predicted"/>
<reference evidence="4" key="1">
    <citation type="submission" date="2022-07" db="EMBL/GenBank/DDBJ databases">
        <authorList>
            <person name="Otstavnykh N."/>
            <person name="Isaeva M."/>
            <person name="Bystritskaya E."/>
        </authorList>
    </citation>
    <scope>NUCLEOTIDE SEQUENCE</scope>
    <source>
        <strain evidence="4">KCTC 52189</strain>
    </source>
</reference>
<dbReference type="GO" id="GO:0003677">
    <property type="term" value="F:DNA binding"/>
    <property type="evidence" value="ECO:0007669"/>
    <property type="project" value="InterPro"/>
</dbReference>
<dbReference type="Pfam" id="PF04397">
    <property type="entry name" value="LytTR"/>
    <property type="match status" value="1"/>
</dbReference>
<feature type="region of interest" description="Disordered" evidence="1">
    <location>
        <begin position="168"/>
        <end position="202"/>
    </location>
</feature>
<keyword evidence="2" id="KW-0812">Transmembrane</keyword>
<keyword evidence="2" id="KW-1133">Transmembrane helix</keyword>
<dbReference type="InterPro" id="IPR007492">
    <property type="entry name" value="LytTR_DNA-bd_dom"/>
</dbReference>
<gene>
    <name evidence="4" type="ORF">NO357_11105</name>
</gene>
<evidence type="ECO:0000259" key="3">
    <source>
        <dbReference type="PROSITE" id="PS50930"/>
    </source>
</evidence>
<evidence type="ECO:0000313" key="5">
    <source>
        <dbReference type="Proteomes" id="UP001226762"/>
    </source>
</evidence>
<keyword evidence="5" id="KW-1185">Reference proteome</keyword>
<sequence length="311" mass="34531">MDKADYNLECHELNVLGTNGRVFRLKVADITQLYGSRAFIASLFLFASLIALNDQFLFDQKVALPWRLAYWNSNALLAAAIWLSFFALTLRFGCWLKRDVVVPSAILILATVTVLMFINYAGGIFLFNRIDLLGRPIVWEILRYTLIALVFETMSATFLVPRVLGRAESDDTDASGPIGDTAMAGQSRSETGEAGGGSAGREISHNGRVIDLRRLLYMRSVEHYVELVSQEGTEMIRASLRELANGCPPGAGIRSHRSYWVQRDAIVGLNRAEGGQFLVLRDGTEIPVARNRRGAVGDWLNDHVGKKRPGR</sequence>
<dbReference type="PROSITE" id="PS50930">
    <property type="entry name" value="HTH_LYTTR"/>
    <property type="match status" value="1"/>
</dbReference>
<feature type="transmembrane region" description="Helical" evidence="2">
    <location>
        <begin position="68"/>
        <end position="88"/>
    </location>
</feature>
<feature type="domain" description="HTH LytTR-type" evidence="3">
    <location>
        <begin position="199"/>
        <end position="302"/>
    </location>
</feature>